<proteinExistence type="predicted"/>
<dbReference type="EMBL" id="OZ020107">
    <property type="protein sequence ID" value="CAK9259288.1"/>
    <property type="molecule type" value="Genomic_DNA"/>
</dbReference>
<organism evidence="1 2">
    <name type="scientific">Sphagnum jensenii</name>
    <dbReference type="NCBI Taxonomy" id="128206"/>
    <lineage>
        <taxon>Eukaryota</taxon>
        <taxon>Viridiplantae</taxon>
        <taxon>Streptophyta</taxon>
        <taxon>Embryophyta</taxon>
        <taxon>Bryophyta</taxon>
        <taxon>Sphagnophytina</taxon>
        <taxon>Sphagnopsida</taxon>
        <taxon>Sphagnales</taxon>
        <taxon>Sphagnaceae</taxon>
        <taxon>Sphagnum</taxon>
    </lineage>
</organism>
<evidence type="ECO:0000313" key="1">
    <source>
        <dbReference type="EMBL" id="CAK9259288.1"/>
    </source>
</evidence>
<protein>
    <submittedName>
        <fullName evidence="1">Uncharacterized protein</fullName>
    </submittedName>
</protein>
<sequence length="89" mass="9782">MEPEPAVLTLQPSGYPPNIGRLNISGCRETTGKARDLPIAYVKKKEQHNSNFIVEEENEKKAEEAFAVPLEVLIGAKSKELVESSTGEE</sequence>
<name>A0ABP0VZY9_9BRYO</name>
<gene>
    <name evidence="1" type="ORF">CSSPJE1EN1_LOCUS4766</name>
</gene>
<keyword evidence="2" id="KW-1185">Reference proteome</keyword>
<dbReference type="Proteomes" id="UP001497444">
    <property type="component" value="Chromosome 12"/>
</dbReference>
<evidence type="ECO:0000313" key="2">
    <source>
        <dbReference type="Proteomes" id="UP001497444"/>
    </source>
</evidence>
<accession>A0ABP0VZY9</accession>
<reference evidence="1" key="1">
    <citation type="submission" date="2024-02" db="EMBL/GenBank/DDBJ databases">
        <authorList>
            <consortium name="ELIXIR-Norway"/>
            <consortium name="Elixir Norway"/>
        </authorList>
    </citation>
    <scope>NUCLEOTIDE SEQUENCE</scope>
</reference>